<comment type="caution">
    <text evidence="2">The sequence shown here is derived from an EMBL/GenBank/DDBJ whole genome shotgun (WGS) entry which is preliminary data.</text>
</comment>
<dbReference type="AlphaFoldDB" id="A0A3M0ISX5"/>
<evidence type="ECO:0000256" key="1">
    <source>
        <dbReference type="SAM" id="MobiDB-lite"/>
    </source>
</evidence>
<feature type="compositionally biased region" description="Low complexity" evidence="1">
    <location>
        <begin position="373"/>
        <end position="400"/>
    </location>
</feature>
<dbReference type="OrthoDB" id="10567751at2759"/>
<feature type="compositionally biased region" description="Low complexity" evidence="1">
    <location>
        <begin position="435"/>
        <end position="448"/>
    </location>
</feature>
<organism evidence="2 3">
    <name type="scientific">Hirundo rustica rustica</name>
    <dbReference type="NCBI Taxonomy" id="333673"/>
    <lineage>
        <taxon>Eukaryota</taxon>
        <taxon>Metazoa</taxon>
        <taxon>Chordata</taxon>
        <taxon>Craniata</taxon>
        <taxon>Vertebrata</taxon>
        <taxon>Euteleostomi</taxon>
        <taxon>Archelosauria</taxon>
        <taxon>Archosauria</taxon>
        <taxon>Dinosauria</taxon>
        <taxon>Saurischia</taxon>
        <taxon>Theropoda</taxon>
        <taxon>Coelurosauria</taxon>
        <taxon>Aves</taxon>
        <taxon>Neognathae</taxon>
        <taxon>Neoaves</taxon>
        <taxon>Telluraves</taxon>
        <taxon>Australaves</taxon>
        <taxon>Passeriformes</taxon>
        <taxon>Sylvioidea</taxon>
        <taxon>Hirundinidae</taxon>
        <taxon>Hirundo</taxon>
    </lineage>
</organism>
<feature type="compositionally biased region" description="Basic and acidic residues" evidence="1">
    <location>
        <begin position="78"/>
        <end position="124"/>
    </location>
</feature>
<feature type="region of interest" description="Disordered" evidence="1">
    <location>
        <begin position="484"/>
        <end position="526"/>
    </location>
</feature>
<feature type="compositionally biased region" description="Polar residues" evidence="1">
    <location>
        <begin position="425"/>
        <end position="434"/>
    </location>
</feature>
<feature type="region of interest" description="Disordered" evidence="1">
    <location>
        <begin position="65"/>
        <end position="223"/>
    </location>
</feature>
<reference evidence="2 3" key="1">
    <citation type="submission" date="2018-07" db="EMBL/GenBank/DDBJ databases">
        <title>A high quality draft genome assembly of the barn swallow (H. rustica rustica).</title>
        <authorList>
            <person name="Formenti G."/>
            <person name="Chiara M."/>
            <person name="Poveda L."/>
            <person name="Francoijs K.-J."/>
            <person name="Bonisoli-Alquati A."/>
            <person name="Canova L."/>
            <person name="Gianfranceschi L."/>
            <person name="Horner D.S."/>
            <person name="Saino N."/>
        </authorList>
    </citation>
    <scope>NUCLEOTIDE SEQUENCE [LARGE SCALE GENOMIC DNA]</scope>
    <source>
        <strain evidence="2">Chelidonia</strain>
        <tissue evidence="2">Blood</tissue>
    </source>
</reference>
<feature type="region of interest" description="Disordered" evidence="1">
    <location>
        <begin position="356"/>
        <end position="449"/>
    </location>
</feature>
<feature type="compositionally biased region" description="Acidic residues" evidence="1">
    <location>
        <begin position="67"/>
        <end position="76"/>
    </location>
</feature>
<feature type="compositionally biased region" description="Low complexity" evidence="1">
    <location>
        <begin position="408"/>
        <end position="418"/>
    </location>
</feature>
<feature type="compositionally biased region" description="Acidic residues" evidence="1">
    <location>
        <begin position="125"/>
        <end position="223"/>
    </location>
</feature>
<feature type="compositionally biased region" description="Pro residues" evidence="1">
    <location>
        <begin position="494"/>
        <end position="506"/>
    </location>
</feature>
<proteinExistence type="predicted"/>
<protein>
    <submittedName>
        <fullName evidence="2">Uncharacterized protein</fullName>
    </submittedName>
</protein>
<dbReference type="STRING" id="333673.A0A3M0ISX5"/>
<gene>
    <name evidence="2" type="ORF">DUI87_31080</name>
</gene>
<dbReference type="Proteomes" id="UP000269221">
    <property type="component" value="Unassembled WGS sequence"/>
</dbReference>
<evidence type="ECO:0000313" key="2">
    <source>
        <dbReference type="EMBL" id="RMB92491.1"/>
    </source>
</evidence>
<keyword evidence="3" id="KW-1185">Reference proteome</keyword>
<dbReference type="EMBL" id="QRBI01000224">
    <property type="protein sequence ID" value="RMB92491.1"/>
    <property type="molecule type" value="Genomic_DNA"/>
</dbReference>
<sequence length="549" mass="61311">MTRSCPQWEEDIVVISEDSLNDEELSSVEEDIVVISGDSRSDQELSPVAEDIVIISGNSLTDKELSEVEEAIEAGSEDSTRKHEKELSQGESDSDKELSQGDNKEDEKLFPLDFKHDPELKFGEDCDVEEMSPWEEDDNDELSQWEEDEDEEVSHCEEDEDEELSHWEEDEDEELSHWEEDEDEELSHWEEDEDESSPREEDEDEEVSHCEEDEDEDLSVWEDEDIELVRRALLGGMDSRSSSSCELPERQGVSRYLKVLEWLVVHFPNNYGVEEEEEDQAVRRQRQSPLEWCSDDVEDQWQDLLDAMSILLSSDDDEVLSKGKHCGAQEVSQGEAGIQDNIWNKPLGLVDDVEPLEEPSCSRRVGTEETAESARALPSASPALWSPTVTELAAASPTGATEEEEPPELLASQAEEAPCVVSDEVPSTGTQSPRSVASTTPASSLTSLDGEQSINREILSQALRQQMTGVCALQRCLAVEVPSAVTGGREESPVPAPHGPPSPRPDPLGAQALCGQPPAPRKRPSRFRRALRALRGLFRASCMRPRPEE</sequence>
<accession>A0A3M0ISX5</accession>
<evidence type="ECO:0000313" key="3">
    <source>
        <dbReference type="Proteomes" id="UP000269221"/>
    </source>
</evidence>
<name>A0A3M0ISX5_HIRRU</name>